<evidence type="ECO:0000313" key="1">
    <source>
        <dbReference type="EMBL" id="SPF40216.1"/>
    </source>
</evidence>
<dbReference type="AlphaFoldDB" id="A0A2U3KKP5"/>
<proteinExistence type="predicted"/>
<protein>
    <submittedName>
        <fullName evidence="1">Uncharacterized protein</fullName>
    </submittedName>
</protein>
<accession>A0A2U3KKP5</accession>
<dbReference type="Proteomes" id="UP000238701">
    <property type="component" value="Unassembled WGS sequence"/>
</dbReference>
<organism evidence="1 2">
    <name type="scientific">Candidatus Sulfotelmatobacter kueseliae</name>
    <dbReference type="NCBI Taxonomy" id="2042962"/>
    <lineage>
        <taxon>Bacteria</taxon>
        <taxon>Pseudomonadati</taxon>
        <taxon>Acidobacteriota</taxon>
        <taxon>Terriglobia</taxon>
        <taxon>Terriglobales</taxon>
        <taxon>Candidatus Korobacteraceae</taxon>
        <taxon>Candidatus Sulfotelmatobacter</taxon>
    </lineage>
</organism>
<sequence>MKPNKILRNLILEVVDDQISSGEPPETRVTYHRLVKDGIEEQEAKRLIACVLASELFDVMKSEQPYDHDRYAKALNRLPELPWD</sequence>
<reference evidence="2" key="1">
    <citation type="submission" date="2018-02" db="EMBL/GenBank/DDBJ databases">
        <authorList>
            <person name="Hausmann B."/>
        </authorList>
    </citation>
    <scope>NUCLEOTIDE SEQUENCE [LARGE SCALE GENOMIC DNA]</scope>
    <source>
        <strain evidence="2">Peat soil MAG SbA1</strain>
    </source>
</reference>
<gene>
    <name evidence="1" type="ORF">SBA1_30067</name>
</gene>
<name>A0A2U3KKP5_9BACT</name>
<evidence type="ECO:0000313" key="2">
    <source>
        <dbReference type="Proteomes" id="UP000238701"/>
    </source>
</evidence>
<dbReference type="EMBL" id="OMOD01000122">
    <property type="protein sequence ID" value="SPF40216.1"/>
    <property type="molecule type" value="Genomic_DNA"/>
</dbReference>